<proteinExistence type="predicted"/>
<dbReference type="EMBL" id="GISG01187246">
    <property type="protein sequence ID" value="MBA4655292.1"/>
    <property type="molecule type" value="Transcribed_RNA"/>
</dbReference>
<organism evidence="1">
    <name type="scientific">Opuntia streptacantha</name>
    <name type="common">Prickly pear cactus</name>
    <name type="synonym">Opuntia cardona</name>
    <dbReference type="NCBI Taxonomy" id="393608"/>
    <lineage>
        <taxon>Eukaryota</taxon>
        <taxon>Viridiplantae</taxon>
        <taxon>Streptophyta</taxon>
        <taxon>Embryophyta</taxon>
        <taxon>Tracheophyta</taxon>
        <taxon>Spermatophyta</taxon>
        <taxon>Magnoliopsida</taxon>
        <taxon>eudicotyledons</taxon>
        <taxon>Gunneridae</taxon>
        <taxon>Pentapetalae</taxon>
        <taxon>Caryophyllales</taxon>
        <taxon>Cactineae</taxon>
        <taxon>Cactaceae</taxon>
        <taxon>Opuntioideae</taxon>
        <taxon>Opuntia</taxon>
    </lineage>
</organism>
<name>A0A7C9A133_OPUST</name>
<evidence type="ECO:0000313" key="1">
    <source>
        <dbReference type="EMBL" id="MBA4655291.1"/>
    </source>
</evidence>
<dbReference type="AlphaFoldDB" id="A0A7C9A133"/>
<reference evidence="1" key="1">
    <citation type="journal article" date="2013" name="J. Plant Res.">
        <title>Effect of fungi and light on seed germination of three Opuntia species from semiarid lands of central Mexico.</title>
        <authorList>
            <person name="Delgado-Sanchez P."/>
            <person name="Jimenez-Bremont J.F."/>
            <person name="Guerrero-Gonzalez Mde L."/>
            <person name="Flores J."/>
        </authorList>
    </citation>
    <scope>NUCLEOTIDE SEQUENCE</scope>
    <source>
        <tissue evidence="1">Cladode</tissue>
    </source>
</reference>
<protein>
    <submittedName>
        <fullName evidence="1">Uncharacterized protein</fullName>
    </submittedName>
</protein>
<accession>A0A7C9A133</accession>
<sequence>MSTGNVAVTKIYCAVTGDDVIKLCKACSKSSSLKSISTSSNTAHLRFVKCKNPSLIRYMKRPGVAISTSKSCSRLSNCVFCRKPPVATIDLNGTPCFEIERQFLKT</sequence>
<dbReference type="EMBL" id="GISG01187244">
    <property type="protein sequence ID" value="MBA4655291.1"/>
    <property type="molecule type" value="Transcribed_RNA"/>
</dbReference>
<reference evidence="1" key="2">
    <citation type="submission" date="2020-07" db="EMBL/GenBank/DDBJ databases">
        <authorList>
            <person name="Vera ALvarez R."/>
            <person name="Arias-Moreno D.M."/>
            <person name="Jimenez-Jacinto V."/>
            <person name="Jimenez-Bremont J.F."/>
            <person name="Swaminathan K."/>
            <person name="Moose S.P."/>
            <person name="Guerrero-Gonzalez M.L."/>
            <person name="Marino-Ramirez L."/>
            <person name="Landsman D."/>
            <person name="Rodriguez-Kessler M."/>
            <person name="Delgado-Sanchez P."/>
        </authorList>
    </citation>
    <scope>NUCLEOTIDE SEQUENCE</scope>
    <source>
        <tissue evidence="1">Cladode</tissue>
    </source>
</reference>